<reference evidence="1" key="1">
    <citation type="submission" date="2013-12" db="EMBL/GenBank/DDBJ databases">
        <authorList>
            <person name="Linke B."/>
        </authorList>
    </citation>
    <scope>NUCLEOTIDE SEQUENCE [LARGE SCALE GENOMIC DNA]</scope>
    <source>
        <strain evidence="1">CRIB-18</strain>
    </source>
</reference>
<reference evidence="1" key="2">
    <citation type="submission" date="2014-09" db="EMBL/GenBank/DDBJ databases">
        <title>Criblamydia sequanensis harbors a mega-plasmid encoding arsenite resistance.</title>
        <authorList>
            <person name="Bertelli C."/>
            <person name="Goesmann A."/>
            <person name="Greub G."/>
        </authorList>
    </citation>
    <scope>NUCLEOTIDE SEQUENCE [LARGE SCALE GENOMIC DNA]</scope>
    <source>
        <strain evidence="1">CRIB-18</strain>
    </source>
</reference>
<dbReference type="RefSeq" id="WP_041017966.1">
    <property type="nucleotide sequence ID" value="NZ_CCEJ010000008.1"/>
</dbReference>
<comment type="caution">
    <text evidence="1">The sequence shown here is derived from an EMBL/GenBank/DDBJ whole genome shotgun (WGS) entry which is preliminary data.</text>
</comment>
<sequence length="123" mass="14276">MGLPIFNNPYSKFGLLGLSFSGAGFCFYLKWQEIKAVQEVCDRNLKFKYSTNGKVHISSEEGETVMVIEGKRGRKAFFVKSSKDVRSVHPYLKNCLTFCSEKKCYEPLNKARQKVWELKYRKD</sequence>
<dbReference type="Proteomes" id="UP000031552">
    <property type="component" value="Unassembled WGS sequence"/>
</dbReference>
<dbReference type="AlphaFoldDB" id="A0A090CZE1"/>
<keyword evidence="2" id="KW-1185">Reference proteome</keyword>
<name>A0A090CZE1_9BACT</name>
<protein>
    <submittedName>
        <fullName evidence="1">Uncharacterized protein</fullName>
    </submittedName>
</protein>
<evidence type="ECO:0000313" key="2">
    <source>
        <dbReference type="Proteomes" id="UP000031552"/>
    </source>
</evidence>
<gene>
    <name evidence="1" type="ORF">CSEC_1593</name>
</gene>
<proteinExistence type="predicted"/>
<evidence type="ECO:0000313" key="1">
    <source>
        <dbReference type="EMBL" id="CDR34407.1"/>
    </source>
</evidence>
<dbReference type="EMBL" id="CCEJ010000008">
    <property type="protein sequence ID" value="CDR34407.1"/>
    <property type="molecule type" value="Genomic_DNA"/>
</dbReference>
<accession>A0A090CZE1</accession>
<organism evidence="1 2">
    <name type="scientific">Candidatus Criblamydia sequanensis CRIB-18</name>
    <dbReference type="NCBI Taxonomy" id="1437425"/>
    <lineage>
        <taxon>Bacteria</taxon>
        <taxon>Pseudomonadati</taxon>
        <taxon>Chlamydiota</taxon>
        <taxon>Chlamydiia</taxon>
        <taxon>Parachlamydiales</taxon>
        <taxon>Candidatus Criblamydiaceae</taxon>
        <taxon>Candidatus Criblamydia</taxon>
    </lineage>
</organism>
<dbReference type="STRING" id="1437425.CSEC_1593"/>